<dbReference type="Pfam" id="PF02811">
    <property type="entry name" value="PHP"/>
    <property type="match status" value="1"/>
</dbReference>
<dbReference type="Proteomes" id="UP000010866">
    <property type="component" value="Chromosome"/>
</dbReference>
<dbReference type="InterPro" id="IPR016195">
    <property type="entry name" value="Pol/histidinol_Pase-like"/>
</dbReference>
<reference evidence="3" key="1">
    <citation type="submission" date="2012-02" db="EMBL/GenBank/DDBJ databases">
        <title>Complete sequence of chromosome of Methanomethylovorans hollandica DSM 15978.</title>
        <authorList>
            <person name="Lucas S."/>
            <person name="Copeland A."/>
            <person name="Lapidus A."/>
            <person name="Glavina del Rio T."/>
            <person name="Dalin E."/>
            <person name="Tice H."/>
            <person name="Bruce D."/>
            <person name="Goodwin L."/>
            <person name="Pitluck S."/>
            <person name="Peters L."/>
            <person name="Mikhailova N."/>
            <person name="Held B."/>
            <person name="Kyrpides N."/>
            <person name="Mavromatis K."/>
            <person name="Ivanova N."/>
            <person name="Brettin T."/>
            <person name="Detter J.C."/>
            <person name="Han C."/>
            <person name="Larimer F."/>
            <person name="Land M."/>
            <person name="Hauser L."/>
            <person name="Markowitz V."/>
            <person name="Cheng J.-F."/>
            <person name="Hugenholtz P."/>
            <person name="Woyke T."/>
            <person name="Wu D."/>
            <person name="Spring S."/>
            <person name="Schroeder M."/>
            <person name="Brambilla E."/>
            <person name="Klenk H.-P."/>
            <person name="Eisen J.A."/>
        </authorList>
    </citation>
    <scope>NUCLEOTIDE SEQUENCE [LARGE SCALE GENOMIC DNA]</scope>
    <source>
        <strain evidence="3">DSM 15978 / NBRC 107637 / DMS1</strain>
    </source>
</reference>
<dbReference type="AlphaFoldDB" id="L0KVZ0"/>
<gene>
    <name evidence="2" type="ordered locus">Metho_0575</name>
</gene>
<keyword evidence="3" id="KW-1185">Reference proteome</keyword>
<dbReference type="SUPFAM" id="SSF89550">
    <property type="entry name" value="PHP domain-like"/>
    <property type="match status" value="1"/>
</dbReference>
<dbReference type="NCBIfam" id="NF004981">
    <property type="entry name" value="PRK06361.1"/>
    <property type="match status" value="1"/>
</dbReference>
<dbReference type="PANTHER" id="PTHR36928">
    <property type="entry name" value="PHOSPHATASE YCDX-RELATED"/>
    <property type="match status" value="1"/>
</dbReference>
<name>L0KVZ0_METHD</name>
<dbReference type="GO" id="GO:0008270">
    <property type="term" value="F:zinc ion binding"/>
    <property type="evidence" value="ECO:0007669"/>
    <property type="project" value="TreeGrafter"/>
</dbReference>
<evidence type="ECO:0000313" key="3">
    <source>
        <dbReference type="Proteomes" id="UP000010866"/>
    </source>
</evidence>
<evidence type="ECO:0000259" key="1">
    <source>
        <dbReference type="SMART" id="SM00481"/>
    </source>
</evidence>
<dbReference type="KEGG" id="mhz:Metho_0575"/>
<dbReference type="GO" id="GO:0005829">
    <property type="term" value="C:cytosol"/>
    <property type="evidence" value="ECO:0007669"/>
    <property type="project" value="TreeGrafter"/>
</dbReference>
<evidence type="ECO:0000313" key="2">
    <source>
        <dbReference type="EMBL" id="AGB48840.1"/>
    </source>
</evidence>
<proteinExistence type="predicted"/>
<protein>
    <submittedName>
        <fullName evidence="2">PHP family phosphohydrolase, histidinol phosphatase</fullName>
    </submittedName>
</protein>
<accession>L0KVZ0</accession>
<dbReference type="InterPro" id="IPR003141">
    <property type="entry name" value="Pol/His_phosphatase_N"/>
</dbReference>
<keyword evidence="2" id="KW-0378">Hydrolase</keyword>
<dbReference type="PANTHER" id="PTHR36928:SF1">
    <property type="entry name" value="PHOSPHATASE YCDX-RELATED"/>
    <property type="match status" value="1"/>
</dbReference>
<dbReference type="InterPro" id="IPR050243">
    <property type="entry name" value="PHP_phosphatase"/>
</dbReference>
<dbReference type="InterPro" id="IPR004013">
    <property type="entry name" value="PHP_dom"/>
</dbReference>
<dbReference type="CDD" id="cd07432">
    <property type="entry name" value="PHP_HisPPase"/>
    <property type="match status" value="1"/>
</dbReference>
<feature type="domain" description="Polymerase/histidinol phosphatase N-terminal" evidence="1">
    <location>
        <begin position="15"/>
        <end position="87"/>
    </location>
</feature>
<dbReference type="EMBL" id="CP003362">
    <property type="protein sequence ID" value="AGB48840.1"/>
    <property type="molecule type" value="Genomic_DNA"/>
</dbReference>
<dbReference type="HOGENOM" id="CLU_106253_0_0_2"/>
<dbReference type="Gene3D" id="3.20.20.140">
    <property type="entry name" value="Metal-dependent hydrolases"/>
    <property type="match status" value="1"/>
</dbReference>
<organism evidence="2 3">
    <name type="scientific">Methanomethylovorans hollandica (strain DSM 15978 / NBRC 107637 / DMS1)</name>
    <dbReference type="NCBI Taxonomy" id="867904"/>
    <lineage>
        <taxon>Archaea</taxon>
        <taxon>Methanobacteriati</taxon>
        <taxon>Methanobacteriota</taxon>
        <taxon>Stenosarchaea group</taxon>
        <taxon>Methanomicrobia</taxon>
        <taxon>Methanosarcinales</taxon>
        <taxon>Methanosarcinaceae</taxon>
        <taxon>Methanomethylovorans</taxon>
    </lineage>
</organism>
<dbReference type="GO" id="GO:0042578">
    <property type="term" value="F:phosphoric ester hydrolase activity"/>
    <property type="evidence" value="ECO:0007669"/>
    <property type="project" value="TreeGrafter"/>
</dbReference>
<dbReference type="SMART" id="SM00481">
    <property type="entry name" value="POLIIIAc"/>
    <property type="match status" value="1"/>
</dbReference>
<sequence>MPSIFNAGANGEIMIDLHTHSLFSDGELIPSELVRRAVIHGYRAIAITDHADFTNVEHILKNVSKAKYLEEVMDIKVLTGVEITHVPPTKIGKMARLAKELGAEIVVVHGETTVEPVAPGTNNVSVELSDVDILAHPGFITIEEAEKAADNNVHLEITARNGHNRTNGHVARIAFEAGAKCVVDTDTHSPGNLITRDTALKIAMGAGLTLEQAERVLKNSQKIVDEKYQNDI</sequence>
<dbReference type="STRING" id="867904.Metho_0575"/>